<name>A0ABW1FFL5_9ACTN</name>
<dbReference type="PANTHER" id="PTHR30543:SF21">
    <property type="entry name" value="NAD(P)H-DEPENDENT FMN REDUCTASE LOT6"/>
    <property type="match status" value="1"/>
</dbReference>
<dbReference type="RefSeq" id="WP_345081322.1">
    <property type="nucleotide sequence ID" value="NZ_BAAAWG010000006.1"/>
</dbReference>
<dbReference type="InterPro" id="IPR029039">
    <property type="entry name" value="Flavoprotein-like_sf"/>
</dbReference>
<feature type="compositionally biased region" description="Basic and acidic residues" evidence="1">
    <location>
        <begin position="195"/>
        <end position="208"/>
    </location>
</feature>
<feature type="domain" description="NADPH-dependent FMN reductase-like" evidence="2">
    <location>
        <begin position="5"/>
        <end position="154"/>
    </location>
</feature>
<evidence type="ECO:0000256" key="1">
    <source>
        <dbReference type="SAM" id="MobiDB-lite"/>
    </source>
</evidence>
<gene>
    <name evidence="3" type="ORF">ACFP3M_02100</name>
</gene>
<dbReference type="SUPFAM" id="SSF52218">
    <property type="entry name" value="Flavoproteins"/>
    <property type="match status" value="1"/>
</dbReference>
<proteinExistence type="predicted"/>
<comment type="caution">
    <text evidence="3">The sequence shown here is derived from an EMBL/GenBank/DDBJ whole genome shotgun (WGS) entry which is preliminary data.</text>
</comment>
<feature type="region of interest" description="Disordered" evidence="1">
    <location>
        <begin position="191"/>
        <end position="221"/>
    </location>
</feature>
<evidence type="ECO:0000259" key="2">
    <source>
        <dbReference type="Pfam" id="PF03358"/>
    </source>
</evidence>
<protein>
    <submittedName>
        <fullName evidence="3">NADPH-dependent FMN reductase</fullName>
        <ecNumber evidence="3">1.-.-.-</ecNumber>
    </submittedName>
</protein>
<dbReference type="PANTHER" id="PTHR30543">
    <property type="entry name" value="CHROMATE REDUCTASE"/>
    <property type="match status" value="1"/>
</dbReference>
<keyword evidence="3" id="KW-0560">Oxidoreductase</keyword>
<dbReference type="InterPro" id="IPR005025">
    <property type="entry name" value="FMN_Rdtase-like_dom"/>
</dbReference>
<dbReference type="Proteomes" id="UP001596241">
    <property type="component" value="Unassembled WGS sequence"/>
</dbReference>
<dbReference type="Gene3D" id="3.40.50.360">
    <property type="match status" value="1"/>
</dbReference>
<dbReference type="Pfam" id="PF03358">
    <property type="entry name" value="FMN_red"/>
    <property type="match status" value="1"/>
</dbReference>
<dbReference type="EC" id="1.-.-.-" evidence="3"/>
<dbReference type="InterPro" id="IPR050712">
    <property type="entry name" value="NAD(P)H-dep_reductase"/>
</dbReference>
<sequence>MQRGIKIVGIGGSSGPGSRVERALQVCLNAAQDLGADVRLINGAELTMPLYTARTEVIDQHATALIREVADSDAVVVGSPAYHGTVSGLVKNALDHLEELREDTRPYLTGRAVGCIAVGQGWQGAVATLATLRDITHALRGWPTPIGVAVGNGTTVFGHDGRCDDARVRDQLTLMAQQMVEFARMRRALVNSAPPEEHAERADRERGVPAKSAGRAPHAVG</sequence>
<evidence type="ECO:0000313" key="4">
    <source>
        <dbReference type="Proteomes" id="UP001596241"/>
    </source>
</evidence>
<evidence type="ECO:0000313" key="3">
    <source>
        <dbReference type="EMBL" id="MFC5891623.1"/>
    </source>
</evidence>
<reference evidence="4" key="1">
    <citation type="journal article" date="2019" name="Int. J. Syst. Evol. Microbiol.">
        <title>The Global Catalogue of Microorganisms (GCM) 10K type strain sequencing project: providing services to taxonomists for standard genome sequencing and annotation.</title>
        <authorList>
            <consortium name="The Broad Institute Genomics Platform"/>
            <consortium name="The Broad Institute Genome Sequencing Center for Infectious Disease"/>
            <person name="Wu L."/>
            <person name="Ma J."/>
        </authorList>
    </citation>
    <scope>NUCLEOTIDE SEQUENCE [LARGE SCALE GENOMIC DNA]</scope>
    <source>
        <strain evidence="4">CGMCC 1.15809</strain>
    </source>
</reference>
<dbReference type="EMBL" id="JBHSPW010000001">
    <property type="protein sequence ID" value="MFC5891623.1"/>
    <property type="molecule type" value="Genomic_DNA"/>
</dbReference>
<dbReference type="GO" id="GO:0016491">
    <property type="term" value="F:oxidoreductase activity"/>
    <property type="evidence" value="ECO:0007669"/>
    <property type="project" value="UniProtKB-KW"/>
</dbReference>
<organism evidence="3 4">
    <name type="scientific">Streptomyces ramulosus</name>
    <dbReference type="NCBI Taxonomy" id="47762"/>
    <lineage>
        <taxon>Bacteria</taxon>
        <taxon>Bacillati</taxon>
        <taxon>Actinomycetota</taxon>
        <taxon>Actinomycetes</taxon>
        <taxon>Kitasatosporales</taxon>
        <taxon>Streptomycetaceae</taxon>
        <taxon>Streptomyces</taxon>
    </lineage>
</organism>
<accession>A0ABW1FFL5</accession>
<keyword evidence="4" id="KW-1185">Reference proteome</keyword>